<dbReference type="eggNOG" id="COG1652">
    <property type="taxonomic scope" value="Bacteria"/>
</dbReference>
<comment type="caution">
    <text evidence="1">The sequence shown here is derived from an EMBL/GenBank/DDBJ whole genome shotgun (WGS) entry which is preliminary data.</text>
</comment>
<dbReference type="OrthoDB" id="9800780at2"/>
<reference evidence="1 2" key="1">
    <citation type="submission" date="2012-06" db="EMBL/GenBank/DDBJ databases">
        <title>Draft Genome Sequence of Lactobacillus hominis Strain CRBIP 24.179T, isolated from human intestine.</title>
        <authorList>
            <person name="Cousin S."/>
            <person name="Ma L."/>
            <person name="Bizet C."/>
            <person name="Loux V."/>
            <person name="Bouchier C."/>
            <person name="Clermont D."/>
            <person name="Creno S."/>
        </authorList>
    </citation>
    <scope>NUCLEOTIDE SEQUENCE [LARGE SCALE GENOMIC DNA]</scope>
    <source>
        <strain evidence="2">CRBIP 24.179T</strain>
    </source>
</reference>
<dbReference type="EMBL" id="CAKE01000009">
    <property type="protein sequence ID" value="CCI81734.1"/>
    <property type="molecule type" value="Genomic_DNA"/>
</dbReference>
<keyword evidence="2" id="KW-1185">Reference proteome</keyword>
<dbReference type="Proteomes" id="UP000009320">
    <property type="component" value="Unassembled WGS sequence"/>
</dbReference>
<sequence length="225" mass="25319">MALNGFGIYITDYSNNQTVELPVNPSEVSLKLESDDKSQTVINLGEISQLGYIKLSSISIASVFTEKRERYVSSDDFRTPQEYIDWLKGIQEKRHHVQLVIGGTKISLTMSISSFEYGLKKAYTEEYAYTLDFKEYREAKYEKINSPSKPAIKRPAPPKKMGVGSIVIVNGQLHLNSNGRGAGQYERNARRKITYLAPGHRYPVHVSLVNGGARGWVKQSEVRLA</sequence>
<protein>
    <submittedName>
        <fullName evidence="1">Putative LysM-like protein</fullName>
    </submittedName>
</protein>
<proteinExistence type="predicted"/>
<gene>
    <name evidence="1" type="ORF">BN55_00065</name>
</gene>
<dbReference type="RefSeq" id="WP_008470603.1">
    <property type="nucleotide sequence ID" value="NZ_AYZP01000002.1"/>
</dbReference>
<evidence type="ECO:0000313" key="2">
    <source>
        <dbReference type="Proteomes" id="UP000009320"/>
    </source>
</evidence>
<evidence type="ECO:0000313" key="1">
    <source>
        <dbReference type="EMBL" id="CCI81734.1"/>
    </source>
</evidence>
<dbReference type="STRING" id="1423758.FC41_GL001060"/>
<name>I7L9W4_9LACO</name>
<accession>I7L9W4</accession>
<dbReference type="AlphaFoldDB" id="I7L9W4"/>
<organism evidence="1 2">
    <name type="scientific">Lactobacillus hominis DSM 23910 = CRBIP 24.179</name>
    <dbReference type="NCBI Taxonomy" id="1423758"/>
    <lineage>
        <taxon>Bacteria</taxon>
        <taxon>Bacillati</taxon>
        <taxon>Bacillota</taxon>
        <taxon>Bacilli</taxon>
        <taxon>Lactobacillales</taxon>
        <taxon>Lactobacillaceae</taxon>
        <taxon>Lactobacillus</taxon>
    </lineage>
</organism>
<dbReference type="GeneID" id="82846974"/>